<reference evidence="1 2" key="1">
    <citation type="submission" date="2018-05" db="EMBL/GenBank/DDBJ databases">
        <title>Reference genomes for bee gut microbiota database.</title>
        <authorList>
            <person name="Ellegaard K.M."/>
        </authorList>
    </citation>
    <scope>NUCLEOTIDE SEQUENCE [LARGE SCALE GENOMIC DNA]</scope>
    <source>
        <strain evidence="1 2">ESL0184</strain>
    </source>
</reference>
<dbReference type="Proteomes" id="UP000247698">
    <property type="component" value="Unassembled WGS sequence"/>
</dbReference>
<organism evidence="1 2">
    <name type="scientific">Lactobacillus melliventris</name>
    <dbReference type="NCBI Taxonomy" id="1218507"/>
    <lineage>
        <taxon>Bacteria</taxon>
        <taxon>Bacillati</taxon>
        <taxon>Bacillota</taxon>
        <taxon>Bacilli</taxon>
        <taxon>Lactobacillales</taxon>
        <taxon>Lactobacillaceae</taxon>
        <taxon>Lactobacillus</taxon>
    </lineage>
</organism>
<comment type="caution">
    <text evidence="1">The sequence shown here is derived from an EMBL/GenBank/DDBJ whole genome shotgun (WGS) entry which is preliminary data.</text>
</comment>
<name>A0ABX5MZ00_9LACO</name>
<dbReference type="EMBL" id="QGLG01000002">
    <property type="protein sequence ID" value="PXY84096.1"/>
    <property type="molecule type" value="Genomic_DNA"/>
</dbReference>
<sequence>MFDEFYLDADETQLMNAIYKNYVEVNKGANTRKRGTQLDSIQLQKLVPNFSPSKIRRVCISLQDDGLIDLTFGSNQLSEIDLTGTTIRTFEN</sequence>
<keyword evidence="2" id="KW-1185">Reference proteome</keyword>
<protein>
    <submittedName>
        <fullName evidence="1">Uncharacterized protein</fullName>
    </submittedName>
</protein>
<accession>A0ABX5MZ00</accession>
<proteinExistence type="predicted"/>
<gene>
    <name evidence="1" type="ORF">DK873_02720</name>
</gene>
<evidence type="ECO:0000313" key="1">
    <source>
        <dbReference type="EMBL" id="PXY84096.1"/>
    </source>
</evidence>
<evidence type="ECO:0000313" key="2">
    <source>
        <dbReference type="Proteomes" id="UP000247698"/>
    </source>
</evidence>